<dbReference type="EMBL" id="CP000113">
    <property type="protein sequence ID" value="ABF91423.1"/>
    <property type="molecule type" value="Genomic_DNA"/>
</dbReference>
<organism evidence="1 2">
    <name type="scientific">Myxococcus xanthus (strain DK1622)</name>
    <dbReference type="NCBI Taxonomy" id="246197"/>
    <lineage>
        <taxon>Bacteria</taxon>
        <taxon>Pseudomonadati</taxon>
        <taxon>Myxococcota</taxon>
        <taxon>Myxococcia</taxon>
        <taxon>Myxococcales</taxon>
        <taxon>Cystobacterineae</taxon>
        <taxon>Myxococcaceae</taxon>
        <taxon>Myxococcus</taxon>
    </lineage>
</organism>
<gene>
    <name evidence="1" type="ordered locus">MXAN_5091</name>
</gene>
<accession>Q1D278</accession>
<name>Q1D278_MYXXD</name>
<dbReference type="AlphaFoldDB" id="Q1D278"/>
<dbReference type="HOGENOM" id="CLU_110261_0_0_7"/>
<proteinExistence type="predicted"/>
<evidence type="ECO:0000313" key="2">
    <source>
        <dbReference type="Proteomes" id="UP000002402"/>
    </source>
</evidence>
<dbReference type="KEGG" id="mxa:MXAN_5091"/>
<sequence>MARRFRLSGIVWTPGNYLLFKVPELPAGMMPGIGGAQSPGGLKLKAHGGYLLRLESFGGLELLRLAREALALDGAMGATGLKVSVNRRRKVVRLAYVAPFTEGRQGAHWYAAHHALPRLLSRATNAAVQAYVYDPDEGEQVIAYGNGRRVGGERVVYEDVELPVPLDQMDDAAFKHMQERWPVGHLAYVFGLTRKELLRLPRVAPGHELALEGRDAEGAAVLEALLPTCQVTLPESDAL</sequence>
<evidence type="ECO:0000313" key="1">
    <source>
        <dbReference type="EMBL" id="ABF91423.1"/>
    </source>
</evidence>
<dbReference type="STRING" id="246197.MXAN_5091"/>
<keyword evidence="2" id="KW-1185">Reference proteome</keyword>
<protein>
    <submittedName>
        <fullName evidence="1">Uncharacterized protein</fullName>
    </submittedName>
</protein>
<dbReference type="Proteomes" id="UP000002402">
    <property type="component" value="Chromosome"/>
</dbReference>
<dbReference type="EnsemblBacteria" id="ABF91423">
    <property type="protein sequence ID" value="ABF91423"/>
    <property type="gene ID" value="MXAN_5091"/>
</dbReference>
<reference evidence="1 2" key="1">
    <citation type="journal article" date="2006" name="Proc. Natl. Acad. Sci. U.S.A.">
        <title>Evolution of sensory complexity recorded in a myxobacterial genome.</title>
        <authorList>
            <person name="Goldman B.S."/>
            <person name="Nierman W.C."/>
            <person name="Kaiser D."/>
            <person name="Slater S.C."/>
            <person name="Durkin A.S."/>
            <person name="Eisen J.A."/>
            <person name="Ronning C.M."/>
            <person name="Barbazuk W.B."/>
            <person name="Blanchard M."/>
            <person name="Field C."/>
            <person name="Halling C."/>
            <person name="Hinkle G."/>
            <person name="Iartchuk O."/>
            <person name="Kim H.S."/>
            <person name="Mackenzie C."/>
            <person name="Madupu R."/>
            <person name="Miller N."/>
            <person name="Shvartsbeyn A."/>
            <person name="Sullivan S.A."/>
            <person name="Vaudin M."/>
            <person name="Wiegand R."/>
            <person name="Kaplan H.B."/>
        </authorList>
    </citation>
    <scope>NUCLEOTIDE SEQUENCE [LARGE SCALE GENOMIC DNA]</scope>
    <source>
        <strain evidence="2">DK1622</strain>
    </source>
</reference>